<dbReference type="InterPro" id="IPR022385">
    <property type="entry name" value="Rhs_assc_core"/>
</dbReference>
<dbReference type="Proteomes" id="UP000663920">
    <property type="component" value="Chromosome"/>
</dbReference>
<evidence type="ECO:0000313" key="1">
    <source>
        <dbReference type="EMBL" id="QTE24430.1"/>
    </source>
</evidence>
<organism evidence="1 2">
    <name type="scientific">Polaribacter cellanae</name>
    <dbReference type="NCBI Taxonomy" id="2818493"/>
    <lineage>
        <taxon>Bacteria</taxon>
        <taxon>Pseudomonadati</taxon>
        <taxon>Bacteroidota</taxon>
        <taxon>Flavobacteriia</taxon>
        <taxon>Flavobacteriales</taxon>
        <taxon>Flavobacteriaceae</taxon>
    </lineage>
</organism>
<dbReference type="Gene3D" id="2.180.10.10">
    <property type="entry name" value="RHS repeat-associated core"/>
    <property type="match status" value="1"/>
</dbReference>
<dbReference type="EMBL" id="CP071869">
    <property type="protein sequence ID" value="QTE24430.1"/>
    <property type="molecule type" value="Genomic_DNA"/>
</dbReference>
<proteinExistence type="predicted"/>
<reference evidence="1 2" key="1">
    <citation type="submission" date="2021-03" db="EMBL/GenBank/DDBJ databases">
        <title>Complete genome of Polaribacter_sp.SM13.</title>
        <authorList>
            <person name="Jeong S.W."/>
            <person name="Bae J.W."/>
        </authorList>
    </citation>
    <scope>NUCLEOTIDE SEQUENCE [LARGE SCALE GENOMIC DNA]</scope>
    <source>
        <strain evidence="1 2">SM13</strain>
    </source>
</reference>
<evidence type="ECO:0000313" key="2">
    <source>
        <dbReference type="Proteomes" id="UP000663920"/>
    </source>
</evidence>
<accession>A0A975CS88</accession>
<keyword evidence="2" id="KW-1185">Reference proteome</keyword>
<name>A0A975CS88_9FLAO</name>
<dbReference type="KEGG" id="pcea:J3359_03490"/>
<gene>
    <name evidence="1" type="ORF">J3359_03490</name>
</gene>
<dbReference type="AlphaFoldDB" id="A0A975CS88"/>
<sequence length="363" mass="38531">MTLLNGGYTGHEHFISVGLIHMNGRMYDAKLGRFLSPDNYIQEPFSTQSFNRYGYVWNNPLKFTDITGEWFGIDDLVAGIIGGVINLVSNAIQGNIHSWGDGLAAFGAGAAAGTLSLYGPAGWAAGGAIVGGTNAWLGGAKGWDILKSAGVGAISGLAGGVAGQWAAEGLGNVVINGLNIASPVVKGIVGGAIGGAAGGYVGGFAGGYLMTGNLSLANKAGLSGLAMGASIGGVAGGVGAYKWAIDNKIDPWSGQKINGHHSFPKFMGGDSNQKLTNIGEESHKQLHRDMNNFLKNQTDGFGNHMRPQRGNSGKIIQRNFDTQIRVNKLKTFYNQNWYKYPRSTFDFYKNTNQFNLQWKIFRK</sequence>
<dbReference type="NCBIfam" id="TIGR03696">
    <property type="entry name" value="Rhs_assc_core"/>
    <property type="match status" value="1"/>
</dbReference>
<protein>
    <submittedName>
        <fullName evidence="1">RHS repeat-associated core domain-containing protein</fullName>
    </submittedName>
</protein>